<sequence>MESECVRLRSFSLSLCPKYSLHTGPTSRESGANPHEPRTCWPDLDNRLGQATSAGAQTEQVNTYMHSSVQHGEGV</sequence>
<evidence type="ECO:0000313" key="2">
    <source>
        <dbReference type="EMBL" id="KAK5862517.1"/>
    </source>
</evidence>
<feature type="region of interest" description="Disordered" evidence="1">
    <location>
        <begin position="22"/>
        <end position="48"/>
    </location>
</feature>
<reference evidence="2 3" key="1">
    <citation type="journal article" date="2023" name="Genes (Basel)">
        <title>Chromosome-Level Genome Assembly and Circadian Gene Repertoire of the Patagonia Blennie Eleginops maclovinus-The Closest Ancestral Proxy of Antarctic Cryonotothenioids.</title>
        <authorList>
            <person name="Cheng C.C."/>
            <person name="Rivera-Colon A.G."/>
            <person name="Minhas B.F."/>
            <person name="Wilson L."/>
            <person name="Rayamajhi N."/>
            <person name="Vargas-Chacoff L."/>
            <person name="Catchen J.M."/>
        </authorList>
    </citation>
    <scope>NUCLEOTIDE SEQUENCE [LARGE SCALE GENOMIC DNA]</scope>
    <source>
        <strain evidence="2">JMC-PN-2008</strain>
    </source>
</reference>
<name>A0AAN7XJY6_ELEMC</name>
<proteinExistence type="predicted"/>
<comment type="caution">
    <text evidence="2">The sequence shown here is derived from an EMBL/GenBank/DDBJ whole genome shotgun (WGS) entry which is preliminary data.</text>
</comment>
<organism evidence="2 3">
    <name type="scientific">Eleginops maclovinus</name>
    <name type="common">Patagonian blennie</name>
    <name type="synonym">Eleginus maclovinus</name>
    <dbReference type="NCBI Taxonomy" id="56733"/>
    <lineage>
        <taxon>Eukaryota</taxon>
        <taxon>Metazoa</taxon>
        <taxon>Chordata</taxon>
        <taxon>Craniata</taxon>
        <taxon>Vertebrata</taxon>
        <taxon>Euteleostomi</taxon>
        <taxon>Actinopterygii</taxon>
        <taxon>Neopterygii</taxon>
        <taxon>Teleostei</taxon>
        <taxon>Neoteleostei</taxon>
        <taxon>Acanthomorphata</taxon>
        <taxon>Eupercaria</taxon>
        <taxon>Perciformes</taxon>
        <taxon>Notothenioidei</taxon>
        <taxon>Eleginopidae</taxon>
        <taxon>Eleginops</taxon>
    </lineage>
</organism>
<evidence type="ECO:0000313" key="3">
    <source>
        <dbReference type="Proteomes" id="UP001346869"/>
    </source>
</evidence>
<protein>
    <submittedName>
        <fullName evidence="2">Uncharacterized protein</fullName>
    </submittedName>
</protein>
<dbReference type="Proteomes" id="UP001346869">
    <property type="component" value="Unassembled WGS sequence"/>
</dbReference>
<evidence type="ECO:0000256" key="1">
    <source>
        <dbReference type="SAM" id="MobiDB-lite"/>
    </source>
</evidence>
<keyword evidence="3" id="KW-1185">Reference proteome</keyword>
<gene>
    <name evidence="2" type="ORF">PBY51_017905</name>
</gene>
<dbReference type="EMBL" id="JAUZQC010000012">
    <property type="protein sequence ID" value="KAK5862517.1"/>
    <property type="molecule type" value="Genomic_DNA"/>
</dbReference>
<dbReference type="AlphaFoldDB" id="A0AAN7XJY6"/>
<accession>A0AAN7XJY6</accession>
<reference evidence="2 3" key="2">
    <citation type="journal article" date="2023" name="Mol. Biol. Evol.">
        <title>Genomics of Secondarily Temperate Adaptation in the Only Non-Antarctic Icefish.</title>
        <authorList>
            <person name="Rivera-Colon A.G."/>
            <person name="Rayamajhi N."/>
            <person name="Minhas B.F."/>
            <person name="Madrigal G."/>
            <person name="Bilyk K.T."/>
            <person name="Yoon V."/>
            <person name="Hune M."/>
            <person name="Gregory S."/>
            <person name="Cheng C.H.C."/>
            <person name="Catchen J.M."/>
        </authorList>
    </citation>
    <scope>NUCLEOTIDE SEQUENCE [LARGE SCALE GENOMIC DNA]</scope>
    <source>
        <strain evidence="2">JMC-PN-2008</strain>
    </source>
</reference>